<accession>A0A3E2NM74</accession>
<feature type="binding site" evidence="5">
    <location>
        <position position="207"/>
    </location>
    <ligand>
        <name>adenosylcob(III)alamin</name>
        <dbReference type="ChEBI" id="CHEBI:18408"/>
    </ligand>
</feature>
<keyword evidence="1 5" id="KW-0846">Cobalamin</keyword>
<evidence type="ECO:0000313" key="6">
    <source>
        <dbReference type="EMBL" id="RFZ82043.1"/>
    </source>
</evidence>
<dbReference type="PANTHER" id="PTHR39330:SF1">
    <property type="entry name" value="ETHANOLAMINE AMMONIA-LYASE SMALL SUBUNIT"/>
    <property type="match status" value="1"/>
</dbReference>
<dbReference type="InterPro" id="IPR042255">
    <property type="entry name" value="EutC_N"/>
</dbReference>
<comment type="similarity">
    <text evidence="5">Belongs to the EutC family.</text>
</comment>
<name>A0A3E2NM74_9SPHI</name>
<feature type="binding site" evidence="5">
    <location>
        <position position="178"/>
    </location>
    <ligand>
        <name>adenosylcob(III)alamin</name>
        <dbReference type="ChEBI" id="CHEBI:18408"/>
    </ligand>
</feature>
<dbReference type="PANTHER" id="PTHR39330">
    <property type="entry name" value="ETHANOLAMINE AMMONIA-LYASE LIGHT CHAIN"/>
    <property type="match status" value="1"/>
</dbReference>
<dbReference type="GO" id="GO:0046336">
    <property type="term" value="P:ethanolamine catabolic process"/>
    <property type="evidence" value="ECO:0007669"/>
    <property type="project" value="UniProtKB-UniRule"/>
</dbReference>
<dbReference type="PIRSF" id="PIRSF018982">
    <property type="entry name" value="EutC"/>
    <property type="match status" value="1"/>
</dbReference>
<evidence type="ECO:0000256" key="3">
    <source>
        <dbReference type="ARBA" id="ARBA00023285"/>
    </source>
</evidence>
<evidence type="ECO:0000256" key="5">
    <source>
        <dbReference type="HAMAP-Rule" id="MF_00601"/>
    </source>
</evidence>
<sequence length="250" mass="27039">MADLNELLSNQDEPLKHLTQARIGLGMVGAGIPTQQYLRFKLAHAHARDAVYSALETDRLYDKLLVFNLPVLPLQSQAADREQYLQRPDLGRLPDEASMNRLADQVINAGIVLIIADGLSAAAVNQHAVPLLSLLIPKLIAVGHKIAPVCLAEQARVAIADTIAAELGATLSVILIGERPGLSAADSMGAYLTYQPKRGLTDDARNCVSNIRPKGLPIAVAAEKLFYLIQEAYRLKLSGVELKDNQGLLR</sequence>
<comment type="caution">
    <text evidence="6">The sequence shown here is derived from an EMBL/GenBank/DDBJ whole genome shotgun (WGS) entry which is preliminary data.</text>
</comment>
<evidence type="ECO:0000256" key="4">
    <source>
        <dbReference type="ARBA" id="ARBA00024446"/>
    </source>
</evidence>
<dbReference type="UniPathway" id="UPA00560"/>
<dbReference type="HAMAP" id="MF_00601">
    <property type="entry name" value="EutC"/>
    <property type="match status" value="1"/>
</dbReference>
<evidence type="ECO:0000256" key="1">
    <source>
        <dbReference type="ARBA" id="ARBA00022628"/>
    </source>
</evidence>
<dbReference type="OrthoDB" id="114248at2"/>
<comment type="cofactor">
    <cofactor evidence="5">
        <name>adenosylcob(III)alamin</name>
        <dbReference type="ChEBI" id="CHEBI:18408"/>
    </cofactor>
    <text evidence="5">Binds between the large and small subunits.</text>
</comment>
<keyword evidence="3 5" id="KW-0170">Cobalt</keyword>
<dbReference type="InterPro" id="IPR009246">
    <property type="entry name" value="EutC"/>
</dbReference>
<gene>
    <name evidence="5" type="primary">eutC</name>
    <name evidence="6" type="ORF">DYU05_15545</name>
</gene>
<dbReference type="RefSeq" id="WP_117384069.1">
    <property type="nucleotide sequence ID" value="NZ_QWDE01000003.1"/>
</dbReference>
<comment type="subcellular location">
    <subcellularLocation>
        <location evidence="5">Bacterial microcompartment</location>
    </subcellularLocation>
</comment>
<dbReference type="EC" id="4.3.1.7" evidence="5"/>
<reference evidence="6 7" key="1">
    <citation type="submission" date="2018-08" db="EMBL/GenBank/DDBJ databases">
        <title>Mucilaginibacter terrae sp. nov., isolated from manganese diggings.</title>
        <authorList>
            <person name="Huang Y."/>
            <person name="Zhou Z."/>
        </authorList>
    </citation>
    <scope>NUCLEOTIDE SEQUENCE [LARGE SCALE GENOMIC DNA]</scope>
    <source>
        <strain evidence="6 7">ZH6</strain>
    </source>
</reference>
<dbReference type="Proteomes" id="UP000260823">
    <property type="component" value="Unassembled WGS sequence"/>
</dbReference>
<dbReference type="GO" id="GO:0031419">
    <property type="term" value="F:cobalamin binding"/>
    <property type="evidence" value="ECO:0007669"/>
    <property type="project" value="UniProtKB-UniRule"/>
</dbReference>
<dbReference type="GO" id="GO:0031471">
    <property type="term" value="C:ethanolamine degradation polyhedral organelle"/>
    <property type="evidence" value="ECO:0007669"/>
    <property type="project" value="UniProtKB-UniRule"/>
</dbReference>
<feature type="binding site" evidence="5">
    <location>
        <position position="157"/>
    </location>
    <ligand>
        <name>adenosylcob(III)alamin</name>
        <dbReference type="ChEBI" id="CHEBI:18408"/>
    </ligand>
</feature>
<protein>
    <recommendedName>
        <fullName evidence="5">Ethanolamine ammonia-lyase small subunit</fullName>
        <shortName evidence="5">EAL small subunit</shortName>
        <ecNumber evidence="5">4.3.1.7</ecNumber>
    </recommendedName>
</protein>
<proteinExistence type="inferred from homology"/>
<comment type="function">
    <text evidence="5">Catalyzes the deamination of various vicinal amino-alcohols to oxo compounds. Allows this organism to utilize ethanolamine as the sole source of nitrogen and carbon in the presence of external vitamin B12.</text>
</comment>
<keyword evidence="2 5" id="KW-0456">Lyase</keyword>
<comment type="subunit">
    <text evidence="5">The basic unit is a heterodimer which dimerizes to form tetramers. The heterotetramers trimerize; 6 large subunits form a core ring with 6 small subunits projecting outwards.</text>
</comment>
<keyword evidence="7" id="KW-1185">Reference proteome</keyword>
<dbReference type="GO" id="GO:0009350">
    <property type="term" value="C:ethanolamine ammonia-lyase complex"/>
    <property type="evidence" value="ECO:0007669"/>
    <property type="project" value="UniProtKB-UniRule"/>
</dbReference>
<dbReference type="Gene3D" id="3.40.50.11240">
    <property type="entry name" value="Ethanolamine ammonia-lyase light chain (EutC)"/>
    <property type="match status" value="1"/>
</dbReference>
<dbReference type="Gene3D" id="1.10.30.40">
    <property type="entry name" value="Ethanolamine ammonia-lyase light chain (EutC), N-terminal domain"/>
    <property type="match status" value="1"/>
</dbReference>
<dbReference type="InterPro" id="IPR042251">
    <property type="entry name" value="EutC_C"/>
</dbReference>
<evidence type="ECO:0000256" key="2">
    <source>
        <dbReference type="ARBA" id="ARBA00023239"/>
    </source>
</evidence>
<dbReference type="AlphaFoldDB" id="A0A3E2NM74"/>
<keyword evidence="4 5" id="KW-1283">Bacterial microcompartment</keyword>
<comment type="catalytic activity">
    <reaction evidence="5">
        <text>ethanolamine = acetaldehyde + NH4(+)</text>
        <dbReference type="Rhea" id="RHEA:15313"/>
        <dbReference type="ChEBI" id="CHEBI:15343"/>
        <dbReference type="ChEBI" id="CHEBI:28938"/>
        <dbReference type="ChEBI" id="CHEBI:57603"/>
        <dbReference type="EC" id="4.3.1.7"/>
    </reaction>
</comment>
<organism evidence="6 7">
    <name type="scientific">Mucilaginibacter terrenus</name>
    <dbReference type="NCBI Taxonomy" id="2482727"/>
    <lineage>
        <taxon>Bacteria</taxon>
        <taxon>Pseudomonadati</taxon>
        <taxon>Bacteroidota</taxon>
        <taxon>Sphingobacteriia</taxon>
        <taxon>Sphingobacteriales</taxon>
        <taxon>Sphingobacteriaceae</taxon>
        <taxon>Mucilaginibacter</taxon>
    </lineage>
</organism>
<dbReference type="GO" id="GO:0008851">
    <property type="term" value="F:ethanolamine ammonia-lyase activity"/>
    <property type="evidence" value="ECO:0007669"/>
    <property type="project" value="UniProtKB-UniRule"/>
</dbReference>
<dbReference type="Pfam" id="PF05985">
    <property type="entry name" value="EutC"/>
    <property type="match status" value="1"/>
</dbReference>
<dbReference type="NCBIfam" id="NF003971">
    <property type="entry name" value="PRK05465.1"/>
    <property type="match status" value="1"/>
</dbReference>
<evidence type="ECO:0000313" key="7">
    <source>
        <dbReference type="Proteomes" id="UP000260823"/>
    </source>
</evidence>
<dbReference type="GO" id="GO:0006520">
    <property type="term" value="P:amino acid metabolic process"/>
    <property type="evidence" value="ECO:0007669"/>
    <property type="project" value="InterPro"/>
</dbReference>
<comment type="pathway">
    <text evidence="5">Amine and polyamine degradation; ethanolamine degradation.</text>
</comment>
<dbReference type="EMBL" id="QWDE01000003">
    <property type="protein sequence ID" value="RFZ82043.1"/>
    <property type="molecule type" value="Genomic_DNA"/>
</dbReference>